<dbReference type="PANTHER" id="PTHR43248:SF30">
    <property type="entry name" value="AB HYDROLASE-1 DOMAIN-CONTAINING PROTEIN"/>
    <property type="match status" value="1"/>
</dbReference>
<comment type="similarity">
    <text evidence="1">Belongs to the peptidase S33 family.</text>
</comment>
<evidence type="ECO:0000313" key="5">
    <source>
        <dbReference type="EMBL" id="RCI17166.1"/>
    </source>
</evidence>
<dbReference type="Gene3D" id="3.40.50.1820">
    <property type="entry name" value="alpha/beta hydrolase"/>
    <property type="match status" value="1"/>
</dbReference>
<sequence>MPITRMDQKIAFPGPAPRRATSGTWTVRFIVTLAAVAGIKCFAAGQKTISWGDCPSDYPPYLDCGRLSVPLDHKCSRPGCRQIELGMVRSKAKASKPLGNLVLNPGGPGSSLVGIFVRGRQDEVVGPKLLHSYNVIAPDPRGVGISTPVRCSAGLYNRRTPLYMTGQADLEARIAWNKAFGESCVRMTGPVIKHVDTVSAAKDLEHIRKALGDEKLNFMGFSYGTQLGSQYAELFPHRVGKMVLDGVLDHSQLDVDGLMTEAISYDDSLKGFFAWCNTTTSCALHGQDASAIFDKLVDEANMEPVPAPGCGGKCAPDVTGYELIMNAQNDVSEPPRWQRLSHSLREALEGNATRLSTQLVRNETSSAFSHTAISCLDSAASTAGGSSLLGRLMAARVLAPHTRGVSETLQIQASCLGWPALAANPPRKLSRDRLARTPPILLVNAFHDPSTSVVWALGVREQMPTAVSIFRDGYGHTSYWDYGETQEAIDSFLIDGRMPADLTVFKT</sequence>
<proteinExistence type="inferred from homology"/>
<reference evidence="5 6" key="1">
    <citation type="journal article" date="2015" name="BMC Genomics">
        <title>Insights from the genome of Ophiocordyceps polyrhachis-furcata to pathogenicity and host specificity in insect fungi.</title>
        <authorList>
            <person name="Wichadakul D."/>
            <person name="Kobmoo N."/>
            <person name="Ingsriswang S."/>
            <person name="Tangphatsornruang S."/>
            <person name="Chantasingh D."/>
            <person name="Luangsa-ard J.J."/>
            <person name="Eurwilaichitr L."/>
        </authorList>
    </citation>
    <scope>NUCLEOTIDE SEQUENCE [LARGE SCALE GENOMIC DNA]</scope>
    <source>
        <strain evidence="5 6">BCC 54312</strain>
    </source>
</reference>
<comment type="caution">
    <text evidence="5">The sequence shown here is derived from an EMBL/GenBank/DDBJ whole genome shotgun (WGS) entry which is preliminary data.</text>
</comment>
<dbReference type="Pfam" id="PF00561">
    <property type="entry name" value="Abhydrolase_1"/>
    <property type="match status" value="1"/>
</dbReference>
<dbReference type="InterPro" id="IPR000073">
    <property type="entry name" value="AB_hydrolase_1"/>
</dbReference>
<organism evidence="5 6">
    <name type="scientific">Ophiocordyceps polyrhachis-furcata BCC 54312</name>
    <dbReference type="NCBI Taxonomy" id="1330021"/>
    <lineage>
        <taxon>Eukaryota</taxon>
        <taxon>Fungi</taxon>
        <taxon>Dikarya</taxon>
        <taxon>Ascomycota</taxon>
        <taxon>Pezizomycotina</taxon>
        <taxon>Sordariomycetes</taxon>
        <taxon>Hypocreomycetidae</taxon>
        <taxon>Hypocreales</taxon>
        <taxon>Ophiocordycipitaceae</taxon>
        <taxon>Ophiocordyceps</taxon>
    </lineage>
</organism>
<accession>A0A367LRU1</accession>
<evidence type="ECO:0000256" key="1">
    <source>
        <dbReference type="ARBA" id="ARBA00010088"/>
    </source>
</evidence>
<dbReference type="GO" id="GO:0016787">
    <property type="term" value="F:hydrolase activity"/>
    <property type="evidence" value="ECO:0007669"/>
    <property type="project" value="UniProtKB-KW"/>
</dbReference>
<evidence type="ECO:0000256" key="2">
    <source>
        <dbReference type="ARBA" id="ARBA00022801"/>
    </source>
</evidence>
<feature type="domain" description="AB hydrolase-1" evidence="3">
    <location>
        <begin position="101"/>
        <end position="284"/>
    </location>
</feature>
<dbReference type="Pfam" id="PF08386">
    <property type="entry name" value="Abhydrolase_4"/>
    <property type="match status" value="1"/>
</dbReference>
<evidence type="ECO:0000259" key="3">
    <source>
        <dbReference type="Pfam" id="PF00561"/>
    </source>
</evidence>
<evidence type="ECO:0000313" key="6">
    <source>
        <dbReference type="Proteomes" id="UP000253664"/>
    </source>
</evidence>
<dbReference type="AlphaFoldDB" id="A0A367LRU1"/>
<keyword evidence="6" id="KW-1185">Reference proteome</keyword>
<dbReference type="Proteomes" id="UP000253664">
    <property type="component" value="Unassembled WGS sequence"/>
</dbReference>
<dbReference type="InterPro" id="IPR013595">
    <property type="entry name" value="Pept_S33_TAP-like_C"/>
</dbReference>
<feature type="domain" description="Peptidase S33 tripeptidyl aminopeptidase-like C-terminal" evidence="4">
    <location>
        <begin position="410"/>
        <end position="501"/>
    </location>
</feature>
<protein>
    <recommendedName>
        <fullName evidence="7">AB hydrolase-1 domain-containing protein</fullName>
    </recommendedName>
</protein>
<name>A0A367LRU1_9HYPO</name>
<gene>
    <name evidence="5" type="ORF">L249_3116</name>
</gene>
<dbReference type="InterPro" id="IPR029058">
    <property type="entry name" value="AB_hydrolase_fold"/>
</dbReference>
<dbReference type="OrthoDB" id="425534at2759"/>
<dbReference type="PANTHER" id="PTHR43248">
    <property type="entry name" value="2-SUCCINYL-6-HYDROXY-2,4-CYCLOHEXADIENE-1-CARBOXYLATE SYNTHASE"/>
    <property type="match status" value="1"/>
</dbReference>
<dbReference type="InterPro" id="IPR051601">
    <property type="entry name" value="Serine_prot/Carboxylest_S33"/>
</dbReference>
<evidence type="ECO:0008006" key="7">
    <source>
        <dbReference type="Google" id="ProtNLM"/>
    </source>
</evidence>
<dbReference type="EMBL" id="LKCN02000001">
    <property type="protein sequence ID" value="RCI17166.1"/>
    <property type="molecule type" value="Genomic_DNA"/>
</dbReference>
<dbReference type="SUPFAM" id="SSF53474">
    <property type="entry name" value="alpha/beta-Hydrolases"/>
    <property type="match status" value="1"/>
</dbReference>
<dbReference type="STRING" id="1330021.A0A367LRU1"/>
<evidence type="ECO:0000259" key="4">
    <source>
        <dbReference type="Pfam" id="PF08386"/>
    </source>
</evidence>
<keyword evidence="2" id="KW-0378">Hydrolase</keyword>